<keyword evidence="4" id="KW-0479">Metal-binding</keyword>
<dbReference type="Pfam" id="PF02875">
    <property type="entry name" value="Mur_ligase_C"/>
    <property type="match status" value="1"/>
</dbReference>
<gene>
    <name evidence="12" type="ORF">COX77_00240</name>
</gene>
<dbReference type="GO" id="GO:0004326">
    <property type="term" value="F:tetrahydrofolylpolyglutamate synthase activity"/>
    <property type="evidence" value="ECO:0007669"/>
    <property type="project" value="UniProtKB-EC"/>
</dbReference>
<evidence type="ECO:0000256" key="3">
    <source>
        <dbReference type="ARBA" id="ARBA00022598"/>
    </source>
</evidence>
<dbReference type="SUPFAM" id="SSF53244">
    <property type="entry name" value="MurD-like peptide ligases, peptide-binding domain"/>
    <property type="match status" value="1"/>
</dbReference>
<evidence type="ECO:0000313" key="12">
    <source>
        <dbReference type="EMBL" id="PIZ99887.1"/>
    </source>
</evidence>
<keyword evidence="5 10" id="KW-0547">Nucleotide-binding</keyword>
<protein>
    <recommendedName>
        <fullName evidence="2">tetrahydrofolate synthase</fullName>
        <ecNumber evidence="2">6.3.2.17</ecNumber>
    </recommendedName>
    <alternativeName>
        <fullName evidence="8">Tetrahydrofolylpolyglutamate synthase</fullName>
    </alternativeName>
</protein>
<dbReference type="InterPro" id="IPR004101">
    <property type="entry name" value="Mur_ligase_C"/>
</dbReference>
<evidence type="ECO:0000256" key="4">
    <source>
        <dbReference type="ARBA" id="ARBA00022723"/>
    </source>
</evidence>
<dbReference type="SUPFAM" id="SSF53623">
    <property type="entry name" value="MurD-like peptide ligases, catalytic domain"/>
    <property type="match status" value="1"/>
</dbReference>
<name>A0A2M7VGP4_9BACT</name>
<dbReference type="GO" id="GO:0005524">
    <property type="term" value="F:ATP binding"/>
    <property type="evidence" value="ECO:0007669"/>
    <property type="project" value="UniProtKB-KW"/>
</dbReference>
<comment type="catalytic activity">
    <reaction evidence="9">
        <text>(6S)-5,6,7,8-tetrahydrofolyl-(gamma-L-Glu)(n) + L-glutamate + ATP = (6S)-5,6,7,8-tetrahydrofolyl-(gamma-L-Glu)(n+1) + ADP + phosphate + H(+)</text>
        <dbReference type="Rhea" id="RHEA:10580"/>
        <dbReference type="Rhea" id="RHEA-COMP:14738"/>
        <dbReference type="Rhea" id="RHEA-COMP:14740"/>
        <dbReference type="ChEBI" id="CHEBI:15378"/>
        <dbReference type="ChEBI" id="CHEBI:29985"/>
        <dbReference type="ChEBI" id="CHEBI:30616"/>
        <dbReference type="ChEBI" id="CHEBI:43474"/>
        <dbReference type="ChEBI" id="CHEBI:141005"/>
        <dbReference type="ChEBI" id="CHEBI:456216"/>
        <dbReference type="EC" id="6.3.2.17"/>
    </reaction>
</comment>
<evidence type="ECO:0000256" key="9">
    <source>
        <dbReference type="ARBA" id="ARBA00047493"/>
    </source>
</evidence>
<dbReference type="GO" id="GO:0008841">
    <property type="term" value="F:dihydrofolate synthase activity"/>
    <property type="evidence" value="ECO:0007669"/>
    <property type="project" value="TreeGrafter"/>
</dbReference>
<accession>A0A2M7VGP4</accession>
<comment type="similarity">
    <text evidence="1 10">Belongs to the folylpolyglutamate synthase family.</text>
</comment>
<dbReference type="NCBIfam" id="TIGR01499">
    <property type="entry name" value="folC"/>
    <property type="match status" value="1"/>
</dbReference>
<dbReference type="AlphaFoldDB" id="A0A2M7VGP4"/>
<feature type="domain" description="Mur ligase C-terminal" evidence="11">
    <location>
        <begin position="268"/>
        <end position="389"/>
    </location>
</feature>
<keyword evidence="7" id="KW-0460">Magnesium</keyword>
<sequence>MNKRQLNHYRQAIKYLESFSGGHIKDYINSPEKLYCFADFLSHFDHPERKINFIHVAGTSGKGSVCSYINNGLQKSNKKIGLYISPHLNTAIERISINNEYIAPQQFLHYYRKIKKIIDQGVKPPSYLGLLLTIGFLYWSEMKCDYVVLETNVGGGNDFTNIIPAPVASVITNIGLDHQKLLGNSLSSIAHHKAGIIKGGSAFFTGENRQQILKIFTQQCQLHKVPMTVVRSSNKYFASQNIALAKEVIYYLTNRWIKTIINCSLPARQEIVQTNPLIMIDGAHNPDKVKALVANIKKNKIKPTFLIIGFSGNKNWPLMLKLLAPLAANIICTRSLLAPHAAQNPQIIATLAQKINRRAKVSYFWDNQTALRFLLTNCHRHNTAIITGSLYLAGEIRTHWFDEKYILTHRTSFKV</sequence>
<evidence type="ECO:0000313" key="13">
    <source>
        <dbReference type="Proteomes" id="UP000230405"/>
    </source>
</evidence>
<proteinExistence type="inferred from homology"/>
<dbReference type="EC" id="6.3.2.17" evidence="2"/>
<dbReference type="Gene3D" id="3.40.1190.10">
    <property type="entry name" value="Mur-like, catalytic domain"/>
    <property type="match status" value="1"/>
</dbReference>
<evidence type="ECO:0000256" key="7">
    <source>
        <dbReference type="ARBA" id="ARBA00022842"/>
    </source>
</evidence>
<comment type="caution">
    <text evidence="12">The sequence shown here is derived from an EMBL/GenBank/DDBJ whole genome shotgun (WGS) entry which is preliminary data.</text>
</comment>
<evidence type="ECO:0000256" key="8">
    <source>
        <dbReference type="ARBA" id="ARBA00030592"/>
    </source>
</evidence>
<dbReference type="PANTHER" id="PTHR11136">
    <property type="entry name" value="FOLYLPOLYGLUTAMATE SYNTHASE-RELATED"/>
    <property type="match status" value="1"/>
</dbReference>
<dbReference type="PANTHER" id="PTHR11136:SF0">
    <property type="entry name" value="DIHYDROFOLATE SYNTHETASE-RELATED"/>
    <property type="match status" value="1"/>
</dbReference>
<evidence type="ECO:0000259" key="11">
    <source>
        <dbReference type="Pfam" id="PF02875"/>
    </source>
</evidence>
<dbReference type="EMBL" id="PFPO01000005">
    <property type="protein sequence ID" value="PIZ99887.1"/>
    <property type="molecule type" value="Genomic_DNA"/>
</dbReference>
<dbReference type="InterPro" id="IPR036615">
    <property type="entry name" value="Mur_ligase_C_dom_sf"/>
</dbReference>
<reference evidence="13" key="1">
    <citation type="submission" date="2017-09" db="EMBL/GenBank/DDBJ databases">
        <title>Depth-based differentiation of microbial function through sediment-hosted aquifers and enrichment of novel symbionts in the deep terrestrial subsurface.</title>
        <authorList>
            <person name="Probst A.J."/>
            <person name="Ladd B."/>
            <person name="Jarett J.K."/>
            <person name="Geller-Mcgrath D.E."/>
            <person name="Sieber C.M.K."/>
            <person name="Emerson J.B."/>
            <person name="Anantharaman K."/>
            <person name="Thomas B.C."/>
            <person name="Malmstrom R."/>
            <person name="Stieglmeier M."/>
            <person name="Klingl A."/>
            <person name="Woyke T."/>
            <person name="Ryan C.M."/>
            <person name="Banfield J.F."/>
        </authorList>
    </citation>
    <scope>NUCLEOTIDE SEQUENCE [LARGE SCALE GENOMIC DNA]</scope>
</reference>
<dbReference type="Proteomes" id="UP000230405">
    <property type="component" value="Unassembled WGS sequence"/>
</dbReference>
<keyword evidence="6 10" id="KW-0067">ATP-binding</keyword>
<evidence type="ECO:0000256" key="2">
    <source>
        <dbReference type="ARBA" id="ARBA00013025"/>
    </source>
</evidence>
<dbReference type="PIRSF" id="PIRSF001563">
    <property type="entry name" value="Folylpolyglu_synth"/>
    <property type="match status" value="1"/>
</dbReference>
<evidence type="ECO:0000256" key="6">
    <source>
        <dbReference type="ARBA" id="ARBA00022840"/>
    </source>
</evidence>
<dbReference type="InterPro" id="IPR001645">
    <property type="entry name" value="Folylpolyglutamate_synth"/>
</dbReference>
<dbReference type="GO" id="GO:0046872">
    <property type="term" value="F:metal ion binding"/>
    <property type="evidence" value="ECO:0007669"/>
    <property type="project" value="UniProtKB-KW"/>
</dbReference>
<dbReference type="GO" id="GO:0005737">
    <property type="term" value="C:cytoplasm"/>
    <property type="evidence" value="ECO:0007669"/>
    <property type="project" value="TreeGrafter"/>
</dbReference>
<organism evidence="12 13">
    <name type="scientific">Candidatus Komeilibacteria bacterium CG_4_10_14_0_2_um_filter_37_10</name>
    <dbReference type="NCBI Taxonomy" id="1974470"/>
    <lineage>
        <taxon>Bacteria</taxon>
        <taxon>Candidatus Komeiliibacteriota</taxon>
    </lineage>
</organism>
<keyword evidence="3 10" id="KW-0436">Ligase</keyword>
<evidence type="ECO:0000256" key="1">
    <source>
        <dbReference type="ARBA" id="ARBA00008276"/>
    </source>
</evidence>
<dbReference type="InterPro" id="IPR036565">
    <property type="entry name" value="Mur-like_cat_sf"/>
</dbReference>
<evidence type="ECO:0000256" key="10">
    <source>
        <dbReference type="PIRNR" id="PIRNR001563"/>
    </source>
</evidence>
<evidence type="ECO:0000256" key="5">
    <source>
        <dbReference type="ARBA" id="ARBA00022741"/>
    </source>
</evidence>